<dbReference type="AlphaFoldDB" id="A0A0E9TJD2"/>
<name>A0A0E9TJD2_ANGAN</name>
<evidence type="ECO:0000313" key="2">
    <source>
        <dbReference type="EMBL" id="JAH53716.1"/>
    </source>
</evidence>
<accession>A0A0E9TJD2</accession>
<protein>
    <submittedName>
        <fullName evidence="2">Uncharacterized protein</fullName>
    </submittedName>
</protein>
<proteinExistence type="predicted"/>
<keyword evidence="1" id="KW-1133">Transmembrane helix</keyword>
<keyword evidence="1" id="KW-0472">Membrane</keyword>
<organism evidence="2">
    <name type="scientific">Anguilla anguilla</name>
    <name type="common">European freshwater eel</name>
    <name type="synonym">Muraena anguilla</name>
    <dbReference type="NCBI Taxonomy" id="7936"/>
    <lineage>
        <taxon>Eukaryota</taxon>
        <taxon>Metazoa</taxon>
        <taxon>Chordata</taxon>
        <taxon>Craniata</taxon>
        <taxon>Vertebrata</taxon>
        <taxon>Euteleostomi</taxon>
        <taxon>Actinopterygii</taxon>
        <taxon>Neopterygii</taxon>
        <taxon>Teleostei</taxon>
        <taxon>Anguilliformes</taxon>
        <taxon>Anguillidae</taxon>
        <taxon>Anguilla</taxon>
    </lineage>
</organism>
<sequence>MHCPVSGMCVGECGDTTISLPTKTRFWNNDKNVVEIWRCYVEDRDFLTLAFFYKALMLYLAMYKRCCHF</sequence>
<keyword evidence="1" id="KW-0812">Transmembrane</keyword>
<evidence type="ECO:0000256" key="1">
    <source>
        <dbReference type="SAM" id="Phobius"/>
    </source>
</evidence>
<dbReference type="EMBL" id="GBXM01054861">
    <property type="protein sequence ID" value="JAH53716.1"/>
    <property type="molecule type" value="Transcribed_RNA"/>
</dbReference>
<feature type="transmembrane region" description="Helical" evidence="1">
    <location>
        <begin position="46"/>
        <end position="63"/>
    </location>
</feature>
<reference evidence="2" key="2">
    <citation type="journal article" date="2015" name="Fish Shellfish Immunol.">
        <title>Early steps in the European eel (Anguilla anguilla)-Vibrio vulnificus interaction in the gills: Role of the RtxA13 toxin.</title>
        <authorList>
            <person name="Callol A."/>
            <person name="Pajuelo D."/>
            <person name="Ebbesson L."/>
            <person name="Teles M."/>
            <person name="MacKenzie S."/>
            <person name="Amaro C."/>
        </authorList>
    </citation>
    <scope>NUCLEOTIDE SEQUENCE</scope>
</reference>
<reference evidence="2" key="1">
    <citation type="submission" date="2014-11" db="EMBL/GenBank/DDBJ databases">
        <authorList>
            <person name="Amaro Gonzalez C."/>
        </authorList>
    </citation>
    <scope>NUCLEOTIDE SEQUENCE</scope>
</reference>